<keyword evidence="1" id="KW-0472">Membrane</keyword>
<keyword evidence="1" id="KW-1133">Transmembrane helix</keyword>
<protein>
    <submittedName>
        <fullName evidence="2">Uncharacterized protein</fullName>
    </submittedName>
</protein>
<dbReference type="EMBL" id="FZMP01000112">
    <property type="protein sequence ID" value="SNQ60626.1"/>
    <property type="molecule type" value="Genomic_DNA"/>
</dbReference>
<sequence length="100" mass="11328">MKYWIKYVAAAICGTIAGAAYFLPSGMFLAFVAGWLFLIPAAGIALLAYGLREHVKDRKNRIMVSIKPNEAMRALVRREMELQREKELLLKELSNGVKRE</sequence>
<organism evidence="2 3">
    <name type="scientific">Candidatus Methanoperedens nitratireducens</name>
    <dbReference type="NCBI Taxonomy" id="1392998"/>
    <lineage>
        <taxon>Archaea</taxon>
        <taxon>Methanobacteriati</taxon>
        <taxon>Methanobacteriota</taxon>
        <taxon>Stenosarchaea group</taxon>
        <taxon>Methanomicrobia</taxon>
        <taxon>Methanosarcinales</taxon>
        <taxon>ANME-2 cluster</taxon>
        <taxon>Candidatus Methanoperedentaceae</taxon>
        <taxon>Candidatus Methanoperedens</taxon>
    </lineage>
</organism>
<keyword evidence="1" id="KW-0812">Transmembrane</keyword>
<keyword evidence="3" id="KW-1185">Reference proteome</keyword>
<proteinExistence type="predicted"/>
<feature type="transmembrane region" description="Helical" evidence="1">
    <location>
        <begin position="7"/>
        <end position="23"/>
    </location>
</feature>
<reference evidence="3" key="1">
    <citation type="submission" date="2017-06" db="EMBL/GenBank/DDBJ databases">
        <authorList>
            <person name="Cremers G."/>
        </authorList>
    </citation>
    <scope>NUCLEOTIDE SEQUENCE [LARGE SCALE GENOMIC DNA]</scope>
</reference>
<accession>A0A284VMW7</accession>
<feature type="transmembrane region" description="Helical" evidence="1">
    <location>
        <begin position="29"/>
        <end position="51"/>
    </location>
</feature>
<dbReference type="AlphaFoldDB" id="A0A284VMW7"/>
<gene>
    <name evidence="2" type="ORF">MNV_20002</name>
</gene>
<dbReference type="Proteomes" id="UP000218615">
    <property type="component" value="Unassembled WGS sequence"/>
</dbReference>
<evidence type="ECO:0000256" key="1">
    <source>
        <dbReference type="SAM" id="Phobius"/>
    </source>
</evidence>
<dbReference type="RefSeq" id="WP_096205041.1">
    <property type="nucleotide sequence ID" value="NZ_FZMP01000112.1"/>
</dbReference>
<evidence type="ECO:0000313" key="3">
    <source>
        <dbReference type="Proteomes" id="UP000218615"/>
    </source>
</evidence>
<name>A0A284VMW7_9EURY</name>
<evidence type="ECO:0000313" key="2">
    <source>
        <dbReference type="EMBL" id="SNQ60626.1"/>
    </source>
</evidence>